<dbReference type="EMBL" id="BARS01054936">
    <property type="protein sequence ID" value="GAG52620.1"/>
    <property type="molecule type" value="Genomic_DNA"/>
</dbReference>
<protein>
    <submittedName>
        <fullName evidence="1">Uncharacterized protein</fullName>
    </submittedName>
</protein>
<dbReference type="AlphaFoldDB" id="X0Y9W2"/>
<evidence type="ECO:0000313" key="1">
    <source>
        <dbReference type="EMBL" id="GAG52620.1"/>
    </source>
</evidence>
<feature type="non-terminal residue" evidence="1">
    <location>
        <position position="198"/>
    </location>
</feature>
<name>X0Y9W2_9ZZZZ</name>
<proteinExistence type="predicted"/>
<organism evidence="1">
    <name type="scientific">marine sediment metagenome</name>
    <dbReference type="NCBI Taxonomy" id="412755"/>
    <lineage>
        <taxon>unclassified sequences</taxon>
        <taxon>metagenomes</taxon>
        <taxon>ecological metagenomes</taxon>
    </lineage>
</organism>
<reference evidence="1" key="1">
    <citation type="journal article" date="2014" name="Front. Microbiol.">
        <title>High frequency of phylogenetically diverse reductive dehalogenase-homologous genes in deep subseafloor sedimentary metagenomes.</title>
        <authorList>
            <person name="Kawai M."/>
            <person name="Futagami T."/>
            <person name="Toyoda A."/>
            <person name="Takaki Y."/>
            <person name="Nishi S."/>
            <person name="Hori S."/>
            <person name="Arai W."/>
            <person name="Tsubouchi T."/>
            <person name="Morono Y."/>
            <person name="Uchiyama I."/>
            <person name="Ito T."/>
            <person name="Fujiyama A."/>
            <person name="Inagaki F."/>
            <person name="Takami H."/>
        </authorList>
    </citation>
    <scope>NUCLEOTIDE SEQUENCE</scope>
    <source>
        <strain evidence="1">Expedition CK06-06</strain>
    </source>
</reference>
<comment type="caution">
    <text evidence="1">The sequence shown here is derived from an EMBL/GenBank/DDBJ whole genome shotgun (WGS) entry which is preliminary data.</text>
</comment>
<sequence>MFTHGGEYPPAFFDCPAGRKERFAFAWVCINDARRVLKEPKLRGLLIKKFGFSISDRNYLEHYFGRAVINRRITGEIIVKHENLIPNAARSDFEHNSTRQLFFQAFPNFIKDISHWASKIQDDDKAKEVLDEVAASVYKISEALPKARRDREELLRLNLRLNYLSDHLRRHATILKKIMLEEFDEVIFEIKDCLNSVK</sequence>
<accession>X0Y9W2</accession>
<gene>
    <name evidence="1" type="ORF">S01H1_81223</name>
</gene>